<dbReference type="EMBL" id="MEUB01000036">
    <property type="protein sequence ID" value="OGC21735.1"/>
    <property type="molecule type" value="Genomic_DNA"/>
</dbReference>
<keyword evidence="1" id="KW-0472">Membrane</keyword>
<keyword evidence="1" id="KW-0812">Transmembrane</keyword>
<proteinExistence type="predicted"/>
<keyword evidence="1" id="KW-1133">Transmembrane helix</keyword>
<dbReference type="AlphaFoldDB" id="A0A1F4SMS5"/>
<sequence>MSDKLLIISVIIAGLIVSLFIVFNNNPISKTVSTFMTDINRIKIPNSFPKDIPIYPNAKVETLSIKKSQTLLVLISKDSPTQINNFYALEIKKYGWTYTSKDINFYASTKEHRELFVSISKLPEEINKNGHYIVINETTKD</sequence>
<gene>
    <name evidence="2" type="ORF">A2310_00315</name>
</gene>
<comment type="caution">
    <text evidence="2">The sequence shown here is derived from an EMBL/GenBank/DDBJ whole genome shotgun (WGS) entry which is preliminary data.</text>
</comment>
<accession>A0A1F4SMS5</accession>
<dbReference type="STRING" id="1802579.A2310_00315"/>
<protein>
    <submittedName>
        <fullName evidence="2">Uncharacterized protein</fullName>
    </submittedName>
</protein>
<evidence type="ECO:0000313" key="2">
    <source>
        <dbReference type="EMBL" id="OGC21735.1"/>
    </source>
</evidence>
<name>A0A1F4SMS5_UNCSA</name>
<organism evidence="2 3">
    <name type="scientific">candidate division WOR-1 bacterium RIFOXYB2_FULL_37_13</name>
    <dbReference type="NCBI Taxonomy" id="1802579"/>
    <lineage>
        <taxon>Bacteria</taxon>
        <taxon>Bacillati</taxon>
        <taxon>Saganbacteria</taxon>
    </lineage>
</organism>
<dbReference type="Proteomes" id="UP000178417">
    <property type="component" value="Unassembled WGS sequence"/>
</dbReference>
<reference evidence="2 3" key="1">
    <citation type="journal article" date="2016" name="Nat. Commun.">
        <title>Thousands of microbial genomes shed light on interconnected biogeochemical processes in an aquifer system.</title>
        <authorList>
            <person name="Anantharaman K."/>
            <person name="Brown C.T."/>
            <person name="Hug L.A."/>
            <person name="Sharon I."/>
            <person name="Castelle C.J."/>
            <person name="Probst A.J."/>
            <person name="Thomas B.C."/>
            <person name="Singh A."/>
            <person name="Wilkins M.J."/>
            <person name="Karaoz U."/>
            <person name="Brodie E.L."/>
            <person name="Williams K.H."/>
            <person name="Hubbard S.S."/>
            <person name="Banfield J.F."/>
        </authorList>
    </citation>
    <scope>NUCLEOTIDE SEQUENCE [LARGE SCALE GENOMIC DNA]</scope>
</reference>
<evidence type="ECO:0000313" key="3">
    <source>
        <dbReference type="Proteomes" id="UP000178417"/>
    </source>
</evidence>
<evidence type="ECO:0000256" key="1">
    <source>
        <dbReference type="SAM" id="Phobius"/>
    </source>
</evidence>
<feature type="transmembrane region" description="Helical" evidence="1">
    <location>
        <begin position="6"/>
        <end position="23"/>
    </location>
</feature>